<dbReference type="InterPro" id="IPR003599">
    <property type="entry name" value="Ig_sub"/>
</dbReference>
<dbReference type="SMART" id="SM00406">
    <property type="entry name" value="IGv"/>
    <property type="match status" value="4"/>
</dbReference>
<evidence type="ECO:0000256" key="6">
    <source>
        <dbReference type="ARBA" id="ARBA00023136"/>
    </source>
</evidence>
<feature type="domain" description="Ig-like" evidence="15">
    <location>
        <begin position="690"/>
        <end position="789"/>
    </location>
</feature>
<feature type="region of interest" description="Disordered" evidence="12">
    <location>
        <begin position="571"/>
        <end position="592"/>
    </location>
</feature>
<dbReference type="SMART" id="SM00409">
    <property type="entry name" value="IG"/>
    <property type="match status" value="4"/>
</dbReference>
<sequence>MSNDSCNLPLDTDTFSLTCIYGLIFSLGLPSNLLSLWGLYHLGRSGSGGCQLVYILNLLLSDLLQLLTLPLWILYLQGAHRWPYGQLTCELVGYVFYVNVYASVMFLCLIALDRFLAIVYPLSSRRVRTVRVAAVAGVVVWTLTFLFCLSGLLPSVFDSDRLLCLEKYPVSPAYAYFKITTVALGFLLPCAILGYTSAHIGVTLRRSPSLSDHERHKIVGILVVITVNFIVVFGPYHLVCGYRFVSLLLTNEPCGLERSIFFIYRLCYGLTSLNTLLDPLFYIFLCSDARLELQRSLSCLGRGQNTHGALLYANPGHNVTLPCFFGSTNVKYLSWYKQAAGETPQIISTFYKHSRKSNIFENPFKDDKRFSFHPGDYHLNISNVRDSDSAMYYCGHTEITSTKFYNGTFLVLKDSCRRSFLKQPTSDSVKTGGSVTLNCTVHTGTSDGQLSVYWFKKDSTNSHLGIMYIHTNSSNQCVKSSEAESPAQTCVYSLSKRNVSLTDAGTYYCALASCGEILFGRGTALDVKEKHDDTLSALTLCVVAALLVSIILNIILIGMLCKISRGKHLHSGGLQPQTSVRENTTDSQLSVSREQQSTCSRYHTLDKHEVFYRIYGYHNCDRQIAMIGKISRSRRTQHRETAKELSRWSIRPMYKGWQAKVRIRPVALSRMSFPISLTATFPVTLQGLMPVVDMTTGITQDIGIITAEVGQEVTLKCFCQDDAVTFLSWYQQSLGGKPLLISTRMKLNMKAIIYPAYEKRFQVFAVTVNGTNNLIIKDVRLSDSGTYYCGILAFSAIEFGQGVFLHVKKSLSNIQAVVHQPVLEPLRSGESVNLSCTVYAEKCAEEERLYWFRHGAAQPAIMYHSAGQCIHESQTKRNCTTNLTIKSVNFTHAGMYYCALASCGEIVFGNGTKVEIMGTVSHLTCSAASGSMSQDADALHYAALSLNRTRERHRQEDSEDSVCVYSRVKSRKQ</sequence>
<reference evidence="16" key="1">
    <citation type="journal article" date="2015" name="PLoS Genet.">
        <title>Genome Sequencing of the Perciform Fish Larimichthys crocea Provides Insights into Molecular and Genetic Mechanisms of Stress Adaptation.</title>
        <authorList>
            <person name="Ao J."/>
            <person name="Mu Y."/>
            <person name="Xiang L.X."/>
            <person name="Fan D."/>
            <person name="Feng M."/>
            <person name="Zhang S."/>
            <person name="Shi Q."/>
            <person name="Zhu L.Y."/>
            <person name="Li T."/>
            <person name="Ding Y."/>
            <person name="Nie L."/>
            <person name="Li Q."/>
            <person name="Dong W.R."/>
            <person name="Jiang L."/>
            <person name="Sun B."/>
            <person name="Zhang X."/>
            <person name="Li M."/>
            <person name="Zhang H.Q."/>
            <person name="Xie S."/>
            <person name="Zhu Y."/>
            <person name="Jiang X."/>
            <person name="Wang X."/>
            <person name="Mu P."/>
            <person name="Chen W."/>
            <person name="Yue Z."/>
            <person name="Wang Z."/>
            <person name="Wang J."/>
            <person name="Shao J.Z."/>
            <person name="Chen X."/>
        </authorList>
    </citation>
    <scope>NUCLEOTIDE SEQUENCE [LARGE SCALE GENOMIC DNA]</scope>
    <source>
        <strain evidence="16">SSNF</strain>
        <tissue evidence="16">Blood</tissue>
    </source>
</reference>
<dbReference type="PROSITE" id="PS50835">
    <property type="entry name" value="IG_LIKE"/>
    <property type="match status" value="4"/>
</dbReference>
<evidence type="ECO:0000259" key="15">
    <source>
        <dbReference type="PROSITE" id="PS50835"/>
    </source>
</evidence>
<evidence type="ECO:0000256" key="3">
    <source>
        <dbReference type="ARBA" id="ARBA00022692"/>
    </source>
</evidence>
<evidence type="ECO:0000256" key="12">
    <source>
        <dbReference type="SAM" id="MobiDB-lite"/>
    </source>
</evidence>
<gene>
    <name evidence="16" type="ORF">EH28_01988</name>
</gene>
<evidence type="ECO:0000259" key="14">
    <source>
        <dbReference type="PROSITE" id="PS50262"/>
    </source>
</evidence>
<evidence type="ECO:0000256" key="9">
    <source>
        <dbReference type="ARBA" id="ARBA00023180"/>
    </source>
</evidence>
<evidence type="ECO:0000256" key="7">
    <source>
        <dbReference type="ARBA" id="ARBA00023157"/>
    </source>
</evidence>
<dbReference type="CDD" id="cd00099">
    <property type="entry name" value="IgV"/>
    <property type="match status" value="2"/>
</dbReference>
<organism evidence="16">
    <name type="scientific">Larimichthys crocea</name>
    <name type="common">Large yellow croaker</name>
    <name type="synonym">Pseudosciaena crocea</name>
    <dbReference type="NCBI Taxonomy" id="215358"/>
    <lineage>
        <taxon>Eukaryota</taxon>
        <taxon>Metazoa</taxon>
        <taxon>Chordata</taxon>
        <taxon>Craniata</taxon>
        <taxon>Vertebrata</taxon>
        <taxon>Euteleostomi</taxon>
        <taxon>Actinopterygii</taxon>
        <taxon>Neopterygii</taxon>
        <taxon>Teleostei</taxon>
        <taxon>Neoteleostei</taxon>
        <taxon>Acanthomorphata</taxon>
        <taxon>Eupercaria</taxon>
        <taxon>Sciaenidae</taxon>
        <taxon>Larimichthys</taxon>
    </lineage>
</organism>
<keyword evidence="4 13" id="KW-1133">Transmembrane helix</keyword>
<protein>
    <submittedName>
        <fullName evidence="16">G-protein coupled receptor 4</fullName>
    </submittedName>
</protein>
<feature type="transmembrane region" description="Helical" evidence="13">
    <location>
        <begin position="20"/>
        <end position="40"/>
    </location>
</feature>
<name>A0A0F8AKY3_LARCR</name>
<dbReference type="Gene3D" id="2.60.40.10">
    <property type="entry name" value="Immunoglobulins"/>
    <property type="match status" value="4"/>
</dbReference>
<feature type="domain" description="Ig-like" evidence="15">
    <location>
        <begin position="815"/>
        <end position="921"/>
    </location>
</feature>
<keyword evidence="8 11" id="KW-0675">Receptor</keyword>
<keyword evidence="6 13" id="KW-0472">Membrane</keyword>
<evidence type="ECO:0000256" key="1">
    <source>
        <dbReference type="ARBA" id="ARBA00004651"/>
    </source>
</evidence>
<dbReference type="EMBL" id="KQ041843">
    <property type="protein sequence ID" value="KKF21722.1"/>
    <property type="molecule type" value="Genomic_DNA"/>
</dbReference>
<dbReference type="PRINTS" id="PR00237">
    <property type="entry name" value="GPCRRHODOPSN"/>
</dbReference>
<comment type="subcellular location">
    <subcellularLocation>
        <location evidence="1">Cell membrane</location>
        <topology evidence="1">Multi-pass membrane protein</topology>
    </subcellularLocation>
</comment>
<proteinExistence type="inferred from homology"/>
<comment type="similarity">
    <text evidence="11">Belongs to the G-protein coupled receptor 1 family.</text>
</comment>
<evidence type="ECO:0000256" key="13">
    <source>
        <dbReference type="SAM" id="Phobius"/>
    </source>
</evidence>
<evidence type="ECO:0000256" key="2">
    <source>
        <dbReference type="ARBA" id="ARBA00022475"/>
    </source>
</evidence>
<dbReference type="eggNOG" id="ENOG502SHRM">
    <property type="taxonomic scope" value="Eukaryota"/>
</dbReference>
<keyword evidence="3 11" id="KW-0812">Transmembrane</keyword>
<dbReference type="Pfam" id="PF00001">
    <property type="entry name" value="7tm_1"/>
    <property type="match status" value="1"/>
</dbReference>
<dbReference type="PANTHER" id="PTHR24234:SF9">
    <property type="entry name" value="G-PROTEIN COUPLED RECEPTOR 132-RELATED"/>
    <property type="match status" value="1"/>
</dbReference>
<dbReference type="InterPro" id="IPR007110">
    <property type="entry name" value="Ig-like_dom"/>
</dbReference>
<feature type="transmembrane region" description="Helical" evidence="13">
    <location>
        <begin position="94"/>
        <end position="120"/>
    </location>
</feature>
<feature type="transmembrane region" description="Helical" evidence="13">
    <location>
        <begin position="132"/>
        <end position="153"/>
    </location>
</feature>
<dbReference type="PRINTS" id="PR01157">
    <property type="entry name" value="P2YPURNOCPTR"/>
</dbReference>
<evidence type="ECO:0000256" key="11">
    <source>
        <dbReference type="RuleBase" id="RU000688"/>
    </source>
</evidence>
<feature type="compositionally biased region" description="Polar residues" evidence="12">
    <location>
        <begin position="574"/>
        <end position="592"/>
    </location>
</feature>
<dbReference type="PROSITE" id="PS50262">
    <property type="entry name" value="G_PROTEIN_RECEP_F1_2"/>
    <property type="match status" value="1"/>
</dbReference>
<dbReference type="GO" id="GO:0005886">
    <property type="term" value="C:plasma membrane"/>
    <property type="evidence" value="ECO:0007669"/>
    <property type="project" value="UniProtKB-SubCell"/>
</dbReference>
<dbReference type="AlphaFoldDB" id="A0A0F8AKY3"/>
<dbReference type="InterPro" id="IPR000276">
    <property type="entry name" value="GPCR_Rhodpsn"/>
</dbReference>
<dbReference type="SUPFAM" id="SSF48726">
    <property type="entry name" value="Immunoglobulin"/>
    <property type="match status" value="4"/>
</dbReference>
<feature type="transmembrane region" description="Helical" evidence="13">
    <location>
        <begin position="218"/>
        <end position="239"/>
    </location>
</feature>
<keyword evidence="10 11" id="KW-0807">Transducer</keyword>
<dbReference type="InterPro" id="IPR013106">
    <property type="entry name" value="Ig_V-set"/>
</dbReference>
<evidence type="ECO:0000256" key="4">
    <source>
        <dbReference type="ARBA" id="ARBA00022989"/>
    </source>
</evidence>
<feature type="transmembrane region" description="Helical" evidence="13">
    <location>
        <begin position="52"/>
        <end position="74"/>
    </location>
</feature>
<dbReference type="PANTHER" id="PTHR24234">
    <property type="entry name" value="LYSOPHOSPHATIDIC ACID RECEPTOR 5/SPHINGOSYLPHOSPHORYLCHOLINE RECEPTOR"/>
    <property type="match status" value="1"/>
</dbReference>
<dbReference type="InterPro" id="IPR017452">
    <property type="entry name" value="GPCR_Rhodpsn_7TM"/>
</dbReference>
<feature type="domain" description="Ig-like" evidence="15">
    <location>
        <begin position="279"/>
        <end position="394"/>
    </location>
</feature>
<feature type="domain" description="G-protein coupled receptors family 1 profile" evidence="14">
    <location>
        <begin position="31"/>
        <end position="282"/>
    </location>
</feature>
<dbReference type="Pfam" id="PF07686">
    <property type="entry name" value="V-set"/>
    <property type="match status" value="4"/>
</dbReference>
<accession>A0A0F8AKY3</accession>
<dbReference type="Gene3D" id="1.20.1070.10">
    <property type="entry name" value="Rhodopsin 7-helix transmembrane proteins"/>
    <property type="match status" value="1"/>
</dbReference>
<keyword evidence="9" id="KW-0325">Glycoprotein</keyword>
<dbReference type="SUPFAM" id="SSF81321">
    <property type="entry name" value="Family A G protein-coupled receptor-like"/>
    <property type="match status" value="1"/>
</dbReference>
<evidence type="ECO:0000313" key="16">
    <source>
        <dbReference type="EMBL" id="KKF21722.1"/>
    </source>
</evidence>
<feature type="transmembrane region" description="Helical" evidence="13">
    <location>
        <begin position="173"/>
        <end position="197"/>
    </location>
</feature>
<evidence type="ECO:0000256" key="8">
    <source>
        <dbReference type="ARBA" id="ARBA00023170"/>
    </source>
</evidence>
<dbReference type="InterPro" id="IPR036179">
    <property type="entry name" value="Ig-like_dom_sf"/>
</dbReference>
<dbReference type="InterPro" id="IPR013783">
    <property type="entry name" value="Ig-like_fold"/>
</dbReference>
<feature type="transmembrane region" description="Helical" evidence="13">
    <location>
        <begin position="259"/>
        <end position="285"/>
    </location>
</feature>
<keyword evidence="7" id="KW-1015">Disulfide bond</keyword>
<keyword evidence="2" id="KW-1003">Cell membrane</keyword>
<evidence type="ECO:0000256" key="10">
    <source>
        <dbReference type="ARBA" id="ARBA00023224"/>
    </source>
</evidence>
<feature type="transmembrane region" description="Helical" evidence="13">
    <location>
        <begin position="537"/>
        <end position="560"/>
    </location>
</feature>
<feature type="domain" description="Ig-like" evidence="15">
    <location>
        <begin position="418"/>
        <end position="509"/>
    </location>
</feature>
<dbReference type="PROSITE" id="PS00237">
    <property type="entry name" value="G_PROTEIN_RECEP_F1_1"/>
    <property type="match status" value="1"/>
</dbReference>
<dbReference type="GO" id="GO:0004930">
    <property type="term" value="F:G protein-coupled receptor activity"/>
    <property type="evidence" value="ECO:0007669"/>
    <property type="project" value="UniProtKB-KW"/>
</dbReference>
<keyword evidence="5 11" id="KW-0297">G-protein coupled receptor</keyword>
<evidence type="ECO:0000256" key="5">
    <source>
        <dbReference type="ARBA" id="ARBA00023040"/>
    </source>
</evidence>